<gene>
    <name evidence="1" type="ORF">UW44_C0008G0036</name>
</gene>
<sequence length="80" mass="9182">MFEKFWLPEVPGSNKAFSTGIEVFFYFFEHEELVMAVVQMVNDGNAEDIVEKGKIFPHIRFGNVCFDKMSVGVDLDCLLQ</sequence>
<dbReference type="Proteomes" id="UP000034006">
    <property type="component" value="Unassembled WGS sequence"/>
</dbReference>
<name>A0A0G1KUZ3_9BACT</name>
<organism evidence="1 2">
    <name type="scientific">Candidatus Collierbacteria bacterium GW2011_GWB2_44_22</name>
    <dbReference type="NCBI Taxonomy" id="1618387"/>
    <lineage>
        <taxon>Bacteria</taxon>
        <taxon>Candidatus Collieribacteriota</taxon>
    </lineage>
</organism>
<evidence type="ECO:0000313" key="1">
    <source>
        <dbReference type="EMBL" id="KKT51714.1"/>
    </source>
</evidence>
<dbReference type="EMBL" id="LCIH01000008">
    <property type="protein sequence ID" value="KKT51714.1"/>
    <property type="molecule type" value="Genomic_DNA"/>
</dbReference>
<proteinExistence type="predicted"/>
<evidence type="ECO:0000313" key="2">
    <source>
        <dbReference type="Proteomes" id="UP000034006"/>
    </source>
</evidence>
<accession>A0A0G1KUZ3</accession>
<comment type="caution">
    <text evidence="1">The sequence shown here is derived from an EMBL/GenBank/DDBJ whole genome shotgun (WGS) entry which is preliminary data.</text>
</comment>
<protein>
    <submittedName>
        <fullName evidence="1">Uncharacterized protein</fullName>
    </submittedName>
</protein>
<dbReference type="STRING" id="1618387.UW44_C0008G0036"/>
<dbReference type="AlphaFoldDB" id="A0A0G1KUZ3"/>
<reference evidence="1 2" key="1">
    <citation type="journal article" date="2015" name="Nature">
        <title>rRNA introns, odd ribosomes, and small enigmatic genomes across a large radiation of phyla.</title>
        <authorList>
            <person name="Brown C.T."/>
            <person name="Hug L.A."/>
            <person name="Thomas B.C."/>
            <person name="Sharon I."/>
            <person name="Castelle C.J."/>
            <person name="Singh A."/>
            <person name="Wilkins M.J."/>
            <person name="Williams K.H."/>
            <person name="Banfield J.F."/>
        </authorList>
    </citation>
    <scope>NUCLEOTIDE SEQUENCE [LARGE SCALE GENOMIC DNA]</scope>
</reference>